<dbReference type="PIRSF" id="PIRSF004525">
    <property type="entry name" value="Pilin_peptidase-dep_B_prd"/>
    <property type="match status" value="1"/>
</dbReference>
<evidence type="ECO:0000313" key="1">
    <source>
        <dbReference type="EMBL" id="GGZ57163.1"/>
    </source>
</evidence>
<sequence>MLMTLKNAKGSSLIELMIAMSLGVSALSAFTAFIGFGVGVNASLLSSSRLNEEFTLVSQLLARDIARAGFDGNASLQVTEPQNAMSPFGRSLRLGQFPNETLNSCILFAYDRNANGMLDNQNGNENYGYRLRNKAIEMRTAGAPCDAGGWHDLTDSSVVHITQLHFTFHELVVSGQVLTQVEMNLVANLKVQPDVSRQHTMRFTVRNHAQ</sequence>
<comment type="caution">
    <text evidence="1">The sequence shown here is derived from an EMBL/GenBank/DDBJ whole genome shotgun (WGS) entry which is preliminary data.</text>
</comment>
<evidence type="ECO:0000313" key="2">
    <source>
        <dbReference type="Proteomes" id="UP000622604"/>
    </source>
</evidence>
<reference evidence="1" key="2">
    <citation type="submission" date="2020-09" db="EMBL/GenBank/DDBJ databases">
        <authorList>
            <person name="Sun Q."/>
            <person name="Kim S."/>
        </authorList>
    </citation>
    <scope>NUCLEOTIDE SEQUENCE</scope>
    <source>
        <strain evidence="1">KCTC 32337</strain>
    </source>
</reference>
<dbReference type="Proteomes" id="UP000622604">
    <property type="component" value="Unassembled WGS sequence"/>
</dbReference>
<reference evidence="1" key="1">
    <citation type="journal article" date="2014" name="Int. J. Syst. Evol. Microbiol.">
        <title>Complete genome sequence of Corynebacterium casei LMG S-19264T (=DSM 44701T), isolated from a smear-ripened cheese.</title>
        <authorList>
            <consortium name="US DOE Joint Genome Institute (JGI-PGF)"/>
            <person name="Walter F."/>
            <person name="Albersmeier A."/>
            <person name="Kalinowski J."/>
            <person name="Ruckert C."/>
        </authorList>
    </citation>
    <scope>NUCLEOTIDE SEQUENCE</scope>
    <source>
        <strain evidence="1">KCTC 32337</strain>
    </source>
</reference>
<dbReference type="InterPro" id="IPR016419">
    <property type="entry name" value="Prepilin_Pept-dep_B_prd"/>
</dbReference>
<protein>
    <submittedName>
        <fullName evidence="1">Type IV pilin</fullName>
    </submittedName>
</protein>
<organism evidence="1 2">
    <name type="scientific">Paraglaciecola chathamensis</name>
    <dbReference type="NCBI Taxonomy" id="368405"/>
    <lineage>
        <taxon>Bacteria</taxon>
        <taxon>Pseudomonadati</taxon>
        <taxon>Pseudomonadota</taxon>
        <taxon>Gammaproteobacteria</taxon>
        <taxon>Alteromonadales</taxon>
        <taxon>Alteromonadaceae</taxon>
        <taxon>Paraglaciecola</taxon>
    </lineage>
</organism>
<accession>A0A8H9I8Q4</accession>
<dbReference type="RefSeq" id="WP_041248050.1">
    <property type="nucleotide sequence ID" value="NZ_BMZC01000003.1"/>
</dbReference>
<dbReference type="EMBL" id="BMZC01000003">
    <property type="protein sequence ID" value="GGZ57163.1"/>
    <property type="molecule type" value="Genomic_DNA"/>
</dbReference>
<name>A0A8H9I8Q4_9ALTE</name>
<proteinExistence type="predicted"/>
<gene>
    <name evidence="1" type="ORF">GCM10011274_14180</name>
</gene>
<dbReference type="AlphaFoldDB" id="A0A8H9I8Q4"/>